<dbReference type="Proteomes" id="UP000295773">
    <property type="component" value="Unassembled WGS sequence"/>
</dbReference>
<proteinExistence type="predicted"/>
<evidence type="ECO:0000313" key="1">
    <source>
        <dbReference type="EMBL" id="TCU60601.1"/>
    </source>
</evidence>
<protein>
    <submittedName>
        <fullName evidence="1">Uncharacterized protein</fullName>
    </submittedName>
</protein>
<accession>A0A4R3TEX8</accession>
<evidence type="ECO:0000313" key="2">
    <source>
        <dbReference type="Proteomes" id="UP000295773"/>
    </source>
</evidence>
<comment type="caution">
    <text evidence="1">The sequence shown here is derived from an EMBL/GenBank/DDBJ whole genome shotgun (WGS) entry which is preliminary data.</text>
</comment>
<gene>
    <name evidence="1" type="ORF">EDD61_106111</name>
</gene>
<organism evidence="1 2">
    <name type="scientific">Longicatena caecimuris</name>
    <dbReference type="NCBI Taxonomy" id="1796635"/>
    <lineage>
        <taxon>Bacteria</taxon>
        <taxon>Bacillati</taxon>
        <taxon>Bacillota</taxon>
        <taxon>Erysipelotrichia</taxon>
        <taxon>Erysipelotrichales</taxon>
        <taxon>Erysipelotrichaceae</taxon>
        <taxon>Longicatena</taxon>
    </lineage>
</organism>
<keyword evidence="2" id="KW-1185">Reference proteome</keyword>
<dbReference type="RefSeq" id="WP_008689621.1">
    <property type="nucleotide sequence ID" value="NZ_AP024510.1"/>
</dbReference>
<dbReference type="EMBL" id="SMBP01000006">
    <property type="protein sequence ID" value="TCU60601.1"/>
    <property type="molecule type" value="Genomic_DNA"/>
</dbReference>
<name>A0A4R3TEX8_9FIRM</name>
<dbReference type="AlphaFoldDB" id="A0A4R3TEX8"/>
<dbReference type="GeneID" id="73794901"/>
<sequence length="47" mass="5673">MEEKQLMEVDEKEVAIIQFFRSLSNEQKETFCDFLITLKQFLNDEKS</sequence>
<reference evidence="1 2" key="1">
    <citation type="submission" date="2019-03" db="EMBL/GenBank/DDBJ databases">
        <title>Genomic Encyclopedia of Type Strains, Phase IV (KMG-IV): sequencing the most valuable type-strain genomes for metagenomic binning, comparative biology and taxonomic classification.</title>
        <authorList>
            <person name="Goeker M."/>
        </authorList>
    </citation>
    <scope>NUCLEOTIDE SEQUENCE [LARGE SCALE GENOMIC DNA]</scope>
    <source>
        <strain evidence="1 2">DSM 29481</strain>
    </source>
</reference>